<dbReference type="Proteomes" id="UP000026962">
    <property type="component" value="Chromosome 9"/>
</dbReference>
<dbReference type="EnsemblPlants" id="OPUNC09G04230.1">
    <property type="protein sequence ID" value="OPUNC09G04230.1"/>
    <property type="gene ID" value="OPUNC09G04230"/>
</dbReference>
<sequence>MAAGAAERQLVVAVEGTAALGPYWAVTVADYVEKIVRSFCAHEMAGQKLAGAPPELALVVFHTHGPYSAFCVQRSGWTKDMNVFLSWLSGISFSGGGFSEAAISEGLAEALMILQGSPSNSQNHQSHEVQKHCILVAASNPYPLPTPVYRPLVQSSDHKENNDGAKESCLADAETVAKSFAQCSVSLSVVSPKQLPTLKAIYNAGKRNPRAADPSVDHTKNQHFLVLLSDNFLEARTALSRPLPGNLVSNHPITKMDTAATSVPVPTSNGNPSVNGPMLTRQPNGVVGIPTANIKTEPTTLPPMVSAPAFSHVTPVANGVSQGLSTVQSPSPSLISQETNLANDSVQEHKPLINTIQQSIRPGGPANVSILNNISQHRSVATIMSGGMPGIPSMSGTGQPIGSQQIVQNTFGSNTAITGNSNIAVSSSLGSIQSNIGISGPPVTQGGSMGSTQLGQGGINTNQNMISSLGTTTVSSAPAMMPTPGMAQQAGVNSLGVTNSSAMNMPIVQHPNAQQQQQQPPPKYVKIWEGTLSGQRQGQPVFICKLEGYRSGTASETLAADWPETMQIVRLIAQEHMNNKQYVGKADFLVFRTLNQHGFLGQLQEKKLCAVIQLPSQTLLLSVSDKAGRLIGMLFPGMVGAGMGQQYMQGHGRTVQQMMQGKMAPQGPGSMPGAGSMPGGGYLS</sequence>
<dbReference type="GO" id="GO:0045944">
    <property type="term" value="P:positive regulation of transcription by RNA polymerase II"/>
    <property type="evidence" value="ECO:0007669"/>
    <property type="project" value="TreeGrafter"/>
</dbReference>
<reference evidence="5" key="1">
    <citation type="submission" date="2015-04" db="UniProtKB">
        <authorList>
            <consortium name="EnsemblPlants"/>
        </authorList>
    </citation>
    <scope>IDENTIFICATION</scope>
</reference>
<dbReference type="PANTHER" id="PTHR12433">
    <property type="entry name" value="MEDIATOR OF RNA POLYMERASE II TRANSCRIPTION SUBUNIT 25"/>
    <property type="match status" value="1"/>
</dbReference>
<organism evidence="5">
    <name type="scientific">Oryza punctata</name>
    <name type="common">Red rice</name>
    <dbReference type="NCBI Taxonomy" id="4537"/>
    <lineage>
        <taxon>Eukaryota</taxon>
        <taxon>Viridiplantae</taxon>
        <taxon>Streptophyta</taxon>
        <taxon>Embryophyta</taxon>
        <taxon>Tracheophyta</taxon>
        <taxon>Spermatophyta</taxon>
        <taxon>Magnoliopsida</taxon>
        <taxon>Liliopsida</taxon>
        <taxon>Poales</taxon>
        <taxon>Poaceae</taxon>
        <taxon>BOP clade</taxon>
        <taxon>Oryzoideae</taxon>
        <taxon>Oryzeae</taxon>
        <taxon>Oryzinae</taxon>
        <taxon>Oryza</taxon>
    </lineage>
</organism>
<feature type="region of interest" description="Disordered" evidence="3">
    <location>
        <begin position="261"/>
        <end position="281"/>
    </location>
</feature>
<evidence type="ECO:0000256" key="2">
    <source>
        <dbReference type="ARBA" id="ARBA00019694"/>
    </source>
</evidence>
<dbReference type="PANTHER" id="PTHR12433:SF11">
    <property type="entry name" value="MEDIATOR OF RNA POLYMERASE II TRANSCRIPTION SUBUNIT 25"/>
    <property type="match status" value="1"/>
</dbReference>
<protein>
    <recommendedName>
        <fullName evidence="2">Mediator of RNA polymerase II transcription subunit 25</fullName>
    </recommendedName>
</protein>
<accession>A0A0E0LZK9</accession>
<dbReference type="Pfam" id="PF11265">
    <property type="entry name" value="Med25_VWA"/>
    <property type="match status" value="1"/>
</dbReference>
<feature type="compositionally biased region" description="Gly residues" evidence="3">
    <location>
        <begin position="670"/>
        <end position="684"/>
    </location>
</feature>
<evidence type="ECO:0000256" key="3">
    <source>
        <dbReference type="SAM" id="MobiDB-lite"/>
    </source>
</evidence>
<evidence type="ECO:0000313" key="6">
    <source>
        <dbReference type="Proteomes" id="UP000026962"/>
    </source>
</evidence>
<feature type="domain" description="Mediator of RNA polymerase II transcription subunit 25 von Willebrand factor type A" evidence="4">
    <location>
        <begin position="7"/>
        <end position="230"/>
    </location>
</feature>
<comment type="similarity">
    <text evidence="1">Belongs to the Mediator complex subunit 25 family.</text>
</comment>
<dbReference type="HOGENOM" id="CLU_010796_0_0_1"/>
<dbReference type="AlphaFoldDB" id="A0A0E0LZK9"/>
<dbReference type="InterPro" id="IPR021419">
    <property type="entry name" value="Mediator_Med25_VWA"/>
</dbReference>
<dbReference type="GO" id="GO:0016592">
    <property type="term" value="C:mediator complex"/>
    <property type="evidence" value="ECO:0007669"/>
    <property type="project" value="TreeGrafter"/>
</dbReference>
<dbReference type="GO" id="GO:0005667">
    <property type="term" value="C:transcription regulator complex"/>
    <property type="evidence" value="ECO:0007669"/>
    <property type="project" value="TreeGrafter"/>
</dbReference>
<reference evidence="5" key="2">
    <citation type="submission" date="2018-05" db="EMBL/GenBank/DDBJ databases">
        <title>OpunRS2 (Oryza punctata Reference Sequence Version 2).</title>
        <authorList>
            <person name="Zhang J."/>
            <person name="Kudrna D."/>
            <person name="Lee S."/>
            <person name="Talag J."/>
            <person name="Welchert J."/>
            <person name="Wing R.A."/>
        </authorList>
    </citation>
    <scope>NUCLEOTIDE SEQUENCE [LARGE SCALE GENOMIC DNA]</scope>
</reference>
<dbReference type="eggNOG" id="ENOG502QR8W">
    <property type="taxonomic scope" value="Eukaryota"/>
</dbReference>
<proteinExistence type="inferred from homology"/>
<evidence type="ECO:0000259" key="4">
    <source>
        <dbReference type="Pfam" id="PF11265"/>
    </source>
</evidence>
<dbReference type="OMA" id="NQMHQQT"/>
<dbReference type="Gramene" id="OPUNC09G04230.1">
    <property type="protein sequence ID" value="OPUNC09G04230.1"/>
    <property type="gene ID" value="OPUNC09G04230"/>
</dbReference>
<keyword evidence="6" id="KW-1185">Reference proteome</keyword>
<name>A0A0E0LZK9_ORYPU</name>
<feature type="compositionally biased region" description="Polar residues" evidence="3">
    <location>
        <begin position="261"/>
        <end position="274"/>
    </location>
</feature>
<evidence type="ECO:0000313" key="5">
    <source>
        <dbReference type="EnsemblPlants" id="OPUNC09G04230.1"/>
    </source>
</evidence>
<dbReference type="STRING" id="4537.A0A0E0LZK9"/>
<feature type="region of interest" description="Disordered" evidence="3">
    <location>
        <begin position="661"/>
        <end position="684"/>
    </location>
</feature>
<evidence type="ECO:0000256" key="1">
    <source>
        <dbReference type="ARBA" id="ARBA00009102"/>
    </source>
</evidence>